<reference evidence="2" key="1">
    <citation type="submission" date="2017-09" db="EMBL/GenBank/DDBJ databases">
        <title>Depth-based differentiation of microbial function through sediment-hosted aquifers and enrichment of novel symbionts in the deep terrestrial subsurface.</title>
        <authorList>
            <person name="Probst A.J."/>
            <person name="Ladd B."/>
            <person name="Jarett J.K."/>
            <person name="Geller-Mcgrath D.E."/>
            <person name="Sieber C.M.K."/>
            <person name="Emerson J.B."/>
            <person name="Anantharaman K."/>
            <person name="Thomas B.C."/>
            <person name="Malmstrom R."/>
            <person name="Stieglmeier M."/>
            <person name="Klingl A."/>
            <person name="Woyke T."/>
            <person name="Ryan C.M."/>
            <person name="Banfield J.F."/>
        </authorList>
    </citation>
    <scope>NUCLEOTIDE SEQUENCE [LARGE SCALE GENOMIC DNA]</scope>
</reference>
<evidence type="ECO:0000313" key="1">
    <source>
        <dbReference type="EMBL" id="PIY59049.1"/>
    </source>
</evidence>
<evidence type="ECO:0000313" key="2">
    <source>
        <dbReference type="Proteomes" id="UP000228730"/>
    </source>
</evidence>
<keyword evidence="1" id="KW-0808">Transferase</keyword>
<gene>
    <name evidence="1" type="ORF">COY97_00985</name>
</gene>
<comment type="caution">
    <text evidence="1">The sequence shown here is derived from an EMBL/GenBank/DDBJ whole genome shotgun (WGS) entry which is preliminary data.</text>
</comment>
<dbReference type="PANTHER" id="PTHR41930:SF1">
    <property type="entry name" value="DEPHOSPHO-COA KINASE"/>
    <property type="match status" value="1"/>
</dbReference>
<organism evidence="1 2">
    <name type="scientific">Candidatus Wolfebacteria bacterium CG_4_10_14_0_8_um_filter_39_64</name>
    <dbReference type="NCBI Taxonomy" id="1975063"/>
    <lineage>
        <taxon>Bacteria</taxon>
        <taxon>Candidatus Wolfeibacteriota</taxon>
    </lineage>
</organism>
<dbReference type="AlphaFoldDB" id="A0A2M7Q779"/>
<dbReference type="InterPro" id="IPR027417">
    <property type="entry name" value="P-loop_NTPase"/>
</dbReference>
<keyword evidence="1" id="KW-0418">Kinase</keyword>
<dbReference type="PANTHER" id="PTHR41930">
    <property type="entry name" value="UPF0200 PROTEIN MJ1399"/>
    <property type="match status" value="1"/>
</dbReference>
<dbReference type="Proteomes" id="UP000228730">
    <property type="component" value="Unassembled WGS sequence"/>
</dbReference>
<accession>A0A2M7Q779</accession>
<protein>
    <submittedName>
        <fullName evidence="1">Dephospho-CoA kinase</fullName>
    </submittedName>
</protein>
<dbReference type="GO" id="GO:0016301">
    <property type="term" value="F:kinase activity"/>
    <property type="evidence" value="ECO:0007669"/>
    <property type="project" value="UniProtKB-KW"/>
</dbReference>
<name>A0A2M7Q779_9BACT</name>
<dbReference type="Gene3D" id="3.40.50.300">
    <property type="entry name" value="P-loop containing nucleotide triphosphate hydrolases"/>
    <property type="match status" value="1"/>
</dbReference>
<dbReference type="SUPFAM" id="SSF52540">
    <property type="entry name" value="P-loop containing nucleoside triphosphate hydrolases"/>
    <property type="match status" value="1"/>
</dbReference>
<dbReference type="Pfam" id="PF13238">
    <property type="entry name" value="AAA_18"/>
    <property type="match status" value="1"/>
</dbReference>
<proteinExistence type="predicted"/>
<dbReference type="EMBL" id="PFKY01000035">
    <property type="protein sequence ID" value="PIY59049.1"/>
    <property type="molecule type" value="Genomic_DNA"/>
</dbReference>
<sequence length="189" mass="21674">MSNKIICIVGMAGSGKSIVSDELVKRGFSYLRFGQITLDKVKEEGLEPNESNERKIREKFRKEYGMGAFATLNIPKIEELLKKSNLAVDGLYSWSEYKILKDKYGDSRYVIAVYAPPELRYERLKNRAMADDEKQRFRSFTEKEAKARDYAEIENIEKGGPIAMADFTIVNIGTIEELKEKVSEILKKI</sequence>